<dbReference type="Pfam" id="PF16865">
    <property type="entry name" value="GST_C_5"/>
    <property type="match status" value="1"/>
</dbReference>
<dbReference type="InterPro" id="IPR036282">
    <property type="entry name" value="Glutathione-S-Trfase_C_sf"/>
</dbReference>
<evidence type="ECO:0000259" key="1">
    <source>
        <dbReference type="Pfam" id="PF16865"/>
    </source>
</evidence>
<protein>
    <recommendedName>
        <fullName evidence="1">Glutathione S-transferase C-terminal domain-containing protein</fullName>
    </recommendedName>
</protein>
<dbReference type="SUPFAM" id="SSF47616">
    <property type="entry name" value="GST C-terminal domain-like"/>
    <property type="match status" value="1"/>
</dbReference>
<organism evidence="2">
    <name type="scientific">Odontella aurita</name>
    <dbReference type="NCBI Taxonomy" id="265563"/>
    <lineage>
        <taxon>Eukaryota</taxon>
        <taxon>Sar</taxon>
        <taxon>Stramenopiles</taxon>
        <taxon>Ochrophyta</taxon>
        <taxon>Bacillariophyta</taxon>
        <taxon>Mediophyceae</taxon>
        <taxon>Biddulphiophycidae</taxon>
        <taxon>Eupodiscales</taxon>
        <taxon>Odontellaceae</taxon>
        <taxon>Odontella</taxon>
    </lineage>
</organism>
<sequence length="179" mass="19951">MTEYVAERYQNEGSGTLLPPRPEDRAKVRLFQELCGPSFAYLGILRAPSLEVLEVERAKLQDRLISLNTFLASSAACGPFLCGDQFTLAECYLSPFLQRSCSILPKREEFDLSEPPPLSLGSLHPLDICSELGLAHTDRWICGVLSRPSVQATCPLPEEMDSKKGKLLKRIARLSRRTV</sequence>
<proteinExistence type="predicted"/>
<dbReference type="Gene3D" id="1.20.1050.10">
    <property type="match status" value="1"/>
</dbReference>
<feature type="domain" description="Glutathione S-transferase C-terminal" evidence="1">
    <location>
        <begin position="40"/>
        <end position="112"/>
    </location>
</feature>
<reference evidence="2" key="1">
    <citation type="submission" date="2021-01" db="EMBL/GenBank/DDBJ databases">
        <authorList>
            <person name="Corre E."/>
            <person name="Pelletier E."/>
            <person name="Niang G."/>
            <person name="Scheremetjew M."/>
            <person name="Finn R."/>
            <person name="Kale V."/>
            <person name="Holt S."/>
            <person name="Cochrane G."/>
            <person name="Meng A."/>
            <person name="Brown T."/>
            <person name="Cohen L."/>
        </authorList>
    </citation>
    <scope>NUCLEOTIDE SEQUENCE</scope>
    <source>
        <strain evidence="2">Isolate 1302-5</strain>
    </source>
</reference>
<name>A0A6U6LAD8_9STRA</name>
<dbReference type="InterPro" id="IPR041695">
    <property type="entry name" value="GST_C_5"/>
</dbReference>
<gene>
    <name evidence="2" type="ORF">OAUR00152_LOCUS41504</name>
    <name evidence="3" type="ORF">OAUR00152_LOCUS41505</name>
</gene>
<dbReference type="EMBL" id="HBKQ01060907">
    <property type="protein sequence ID" value="CAE2288032.1"/>
    <property type="molecule type" value="Transcribed_RNA"/>
</dbReference>
<accession>A0A6U6LAD8</accession>
<evidence type="ECO:0000313" key="3">
    <source>
        <dbReference type="EMBL" id="CAE2288033.1"/>
    </source>
</evidence>
<dbReference type="EMBL" id="HBKQ01060908">
    <property type="protein sequence ID" value="CAE2288033.1"/>
    <property type="molecule type" value="Transcribed_RNA"/>
</dbReference>
<evidence type="ECO:0000313" key="2">
    <source>
        <dbReference type="EMBL" id="CAE2288032.1"/>
    </source>
</evidence>
<dbReference type="AlphaFoldDB" id="A0A6U6LAD8"/>